<reference evidence="1" key="2">
    <citation type="journal article" date="2015" name="Data Brief">
        <title>Shoot transcriptome of the giant reed, Arundo donax.</title>
        <authorList>
            <person name="Barrero R.A."/>
            <person name="Guerrero F.D."/>
            <person name="Moolhuijzen P."/>
            <person name="Goolsby J.A."/>
            <person name="Tidwell J."/>
            <person name="Bellgard S.E."/>
            <person name="Bellgard M.I."/>
        </authorList>
    </citation>
    <scope>NUCLEOTIDE SEQUENCE</scope>
    <source>
        <tissue evidence="1">Shoot tissue taken approximately 20 cm above the soil surface</tissue>
    </source>
</reference>
<accession>A0A0A9T1J6</accession>
<name>A0A0A9T1J6_ARUDO</name>
<sequence>MNFIQMPANHSNYAIVFTRTVGPIFQLRLCTSCSQLAI</sequence>
<evidence type="ECO:0000313" key="1">
    <source>
        <dbReference type="EMBL" id="JAD65979.1"/>
    </source>
</evidence>
<reference evidence="1" key="1">
    <citation type="submission" date="2014-09" db="EMBL/GenBank/DDBJ databases">
        <authorList>
            <person name="Magalhaes I.L.F."/>
            <person name="Oliveira U."/>
            <person name="Santos F.R."/>
            <person name="Vidigal T.H.D.A."/>
            <person name="Brescovit A.D."/>
            <person name="Santos A.J."/>
        </authorList>
    </citation>
    <scope>NUCLEOTIDE SEQUENCE</scope>
    <source>
        <tissue evidence="1">Shoot tissue taken approximately 20 cm above the soil surface</tissue>
    </source>
</reference>
<protein>
    <submittedName>
        <fullName evidence="1">Uncharacterized protein</fullName>
    </submittedName>
</protein>
<dbReference type="AlphaFoldDB" id="A0A0A9T1J6"/>
<organism evidence="1">
    <name type="scientific">Arundo donax</name>
    <name type="common">Giant reed</name>
    <name type="synonym">Donax arundinaceus</name>
    <dbReference type="NCBI Taxonomy" id="35708"/>
    <lineage>
        <taxon>Eukaryota</taxon>
        <taxon>Viridiplantae</taxon>
        <taxon>Streptophyta</taxon>
        <taxon>Embryophyta</taxon>
        <taxon>Tracheophyta</taxon>
        <taxon>Spermatophyta</taxon>
        <taxon>Magnoliopsida</taxon>
        <taxon>Liliopsida</taxon>
        <taxon>Poales</taxon>
        <taxon>Poaceae</taxon>
        <taxon>PACMAD clade</taxon>
        <taxon>Arundinoideae</taxon>
        <taxon>Arundineae</taxon>
        <taxon>Arundo</taxon>
    </lineage>
</organism>
<proteinExistence type="predicted"/>
<dbReference type="EMBL" id="GBRH01231916">
    <property type="protein sequence ID" value="JAD65979.1"/>
    <property type="molecule type" value="Transcribed_RNA"/>
</dbReference>